<feature type="chain" id="PRO_5002082730" description="Secreted protein" evidence="1">
    <location>
        <begin position="19"/>
        <end position="71"/>
    </location>
</feature>
<sequence>MLSNAFLLCLLLTSSVSALIGGGYEQMTNVILRFTPFEPSYLFPYLARRLSFRRLKDPIIKKLESAPLIKY</sequence>
<evidence type="ECO:0000313" key="3">
    <source>
        <dbReference type="Proteomes" id="UP000053660"/>
    </source>
</evidence>
<keyword evidence="1" id="KW-0732">Signal</keyword>
<dbReference type="AlphaFoldDB" id="A0A0B1SV66"/>
<dbReference type="OrthoDB" id="10422720at2759"/>
<evidence type="ECO:0008006" key="4">
    <source>
        <dbReference type="Google" id="ProtNLM"/>
    </source>
</evidence>
<gene>
    <name evidence="2" type="ORF">OESDEN_13154</name>
</gene>
<dbReference type="EMBL" id="KN558618">
    <property type="protein sequence ID" value="KHJ87080.1"/>
    <property type="molecule type" value="Genomic_DNA"/>
</dbReference>
<keyword evidence="3" id="KW-1185">Reference proteome</keyword>
<protein>
    <recommendedName>
        <fullName evidence="4">Secreted protein</fullName>
    </recommendedName>
</protein>
<evidence type="ECO:0000313" key="2">
    <source>
        <dbReference type="EMBL" id="KHJ87080.1"/>
    </source>
</evidence>
<dbReference type="Proteomes" id="UP000053660">
    <property type="component" value="Unassembled WGS sequence"/>
</dbReference>
<accession>A0A0B1SV66</accession>
<organism evidence="2 3">
    <name type="scientific">Oesophagostomum dentatum</name>
    <name type="common">Nodular worm</name>
    <dbReference type="NCBI Taxonomy" id="61180"/>
    <lineage>
        <taxon>Eukaryota</taxon>
        <taxon>Metazoa</taxon>
        <taxon>Ecdysozoa</taxon>
        <taxon>Nematoda</taxon>
        <taxon>Chromadorea</taxon>
        <taxon>Rhabditida</taxon>
        <taxon>Rhabditina</taxon>
        <taxon>Rhabditomorpha</taxon>
        <taxon>Strongyloidea</taxon>
        <taxon>Strongylidae</taxon>
        <taxon>Oesophagostomum</taxon>
    </lineage>
</organism>
<reference evidence="2 3" key="1">
    <citation type="submission" date="2014-03" db="EMBL/GenBank/DDBJ databases">
        <title>Draft genome of the hookworm Oesophagostomum dentatum.</title>
        <authorList>
            <person name="Mitreva M."/>
        </authorList>
    </citation>
    <scope>NUCLEOTIDE SEQUENCE [LARGE SCALE GENOMIC DNA]</scope>
    <source>
        <strain evidence="2 3">OD-Hann</strain>
    </source>
</reference>
<evidence type="ECO:0000256" key="1">
    <source>
        <dbReference type="SAM" id="SignalP"/>
    </source>
</evidence>
<name>A0A0B1SV66_OESDE</name>
<proteinExistence type="predicted"/>
<feature type="signal peptide" evidence="1">
    <location>
        <begin position="1"/>
        <end position="18"/>
    </location>
</feature>